<keyword evidence="4 6" id="KW-1133">Transmembrane helix</keyword>
<feature type="transmembrane region" description="Helical" evidence="6">
    <location>
        <begin position="470"/>
        <end position="488"/>
    </location>
</feature>
<keyword evidence="3 6" id="KW-0812">Transmembrane</keyword>
<accession>A0A6J7IJK6</accession>
<dbReference type="InterPro" id="IPR035681">
    <property type="entry name" value="ComA-like_MBL"/>
</dbReference>
<dbReference type="Pfam" id="PF00753">
    <property type="entry name" value="Lactamase_B"/>
    <property type="match status" value="1"/>
</dbReference>
<sequence>MTLARAWTAWQRPRAAELLIAALVAGLLLGPRAPVLLPVAGVPLVVACAQPAVAAGAGAALLAGAVWARLRSSPPARPRAPLGHVASLRALLTEAPRATSGGRWRAFAATEGARILLSGRGPPPAARAAGDVLQAHGVLREPRATERWVEARGAAAVLDVAWVRALGRRGGAVGALDGVRRRAQAALGRTRDAASGALLRGMVLGDDARLSSTDRDLLRRAGLGHLVAASGANVALLAVLASAMASAVGAGRRTRLALVLVLTALYVPLAGSGPSIRRAAIMGGAATVAAWSSRPVARRHALLLAAALTLIADPRSAGDPGWQMSFAAVAAIALLAPPIARGLGARGTPRPVAGGVALSAAAGLGTAPVAAAAFGTVSLASLPANVLAAPLVPPATWLGMVGALAAQVDGRLAAVPIALAAIPAHGILIIGRWWGARPLAQIAAPWWSVLGALLLVSALALALRRRPRLGLAVACAAVICVLILPTALRPRGLSAPAPGVVRVSFLDIGQGDATVVQVGTHALLVDAGPPGAPLLRELGAAGVTRLDALVGTHAQADHIGGADDVLRAMPVGMVLDGRGGVRERQGAEMAASARGRGVRLIAAEAGEVLLAGGIRARVLWPPAGPAPPGADPNDRAVVLLVEAAGLRLLLAADAESDVLARLELPPIDILKVSHHGSDDPGLAALLERLRPRLAVIEVGRHNTYGHPTPSTLRTLARARVPVRRTDLDGTVRVEGSGASGLRVIR</sequence>
<dbReference type="PANTHER" id="PTHR30619:SF1">
    <property type="entry name" value="RECOMBINATION PROTEIN 2"/>
    <property type="match status" value="1"/>
</dbReference>
<feature type="transmembrane region" description="Helical" evidence="6">
    <location>
        <begin position="324"/>
        <end position="340"/>
    </location>
</feature>
<dbReference type="InterPro" id="IPR052159">
    <property type="entry name" value="Competence_DNA_uptake"/>
</dbReference>
<keyword evidence="2" id="KW-1003">Cell membrane</keyword>
<dbReference type="AlphaFoldDB" id="A0A6J7IJK6"/>
<dbReference type="EMBL" id="CAFBMX010000005">
    <property type="protein sequence ID" value="CAB4931010.1"/>
    <property type="molecule type" value="Genomic_DNA"/>
</dbReference>
<proteinExistence type="predicted"/>
<feature type="transmembrane region" description="Helical" evidence="6">
    <location>
        <begin position="413"/>
        <end position="434"/>
    </location>
</feature>
<evidence type="ECO:0000256" key="5">
    <source>
        <dbReference type="ARBA" id="ARBA00023136"/>
    </source>
</evidence>
<feature type="transmembrane region" description="Helical" evidence="6">
    <location>
        <begin position="226"/>
        <end position="250"/>
    </location>
</feature>
<dbReference type="PANTHER" id="PTHR30619">
    <property type="entry name" value="DNA INTERNALIZATION/COMPETENCE PROTEIN COMEC/REC2"/>
    <property type="match status" value="1"/>
</dbReference>
<evidence type="ECO:0000256" key="6">
    <source>
        <dbReference type="SAM" id="Phobius"/>
    </source>
</evidence>
<evidence type="ECO:0000259" key="7">
    <source>
        <dbReference type="SMART" id="SM00849"/>
    </source>
</evidence>
<feature type="transmembrane region" description="Helical" evidence="6">
    <location>
        <begin position="256"/>
        <end position="276"/>
    </location>
</feature>
<organism evidence="8">
    <name type="scientific">freshwater metagenome</name>
    <dbReference type="NCBI Taxonomy" id="449393"/>
    <lineage>
        <taxon>unclassified sequences</taxon>
        <taxon>metagenomes</taxon>
        <taxon>ecological metagenomes</taxon>
    </lineage>
</organism>
<feature type="transmembrane region" description="Helical" evidence="6">
    <location>
        <begin position="296"/>
        <end position="312"/>
    </location>
</feature>
<comment type="subcellular location">
    <subcellularLocation>
        <location evidence="1">Cell membrane</location>
        <topology evidence="1">Multi-pass membrane protein</topology>
    </subcellularLocation>
</comment>
<feature type="transmembrane region" description="Helical" evidence="6">
    <location>
        <begin position="51"/>
        <end position="70"/>
    </location>
</feature>
<gene>
    <name evidence="8" type="ORF">UFOPK3674_01148</name>
</gene>
<evidence type="ECO:0000256" key="1">
    <source>
        <dbReference type="ARBA" id="ARBA00004651"/>
    </source>
</evidence>
<dbReference type="InterPro" id="IPR001279">
    <property type="entry name" value="Metallo-B-lactamas"/>
</dbReference>
<keyword evidence="5 6" id="KW-0472">Membrane</keyword>
<feature type="domain" description="Metallo-beta-lactamase" evidence="7">
    <location>
        <begin position="510"/>
        <end position="700"/>
    </location>
</feature>
<dbReference type="SUPFAM" id="SSF56281">
    <property type="entry name" value="Metallo-hydrolase/oxidoreductase"/>
    <property type="match status" value="1"/>
</dbReference>
<evidence type="ECO:0000256" key="2">
    <source>
        <dbReference type="ARBA" id="ARBA00022475"/>
    </source>
</evidence>
<evidence type="ECO:0000256" key="4">
    <source>
        <dbReference type="ARBA" id="ARBA00022989"/>
    </source>
</evidence>
<dbReference type="Gene3D" id="3.60.15.10">
    <property type="entry name" value="Ribonuclease Z/Hydroxyacylglutathione hydrolase-like"/>
    <property type="match status" value="1"/>
</dbReference>
<evidence type="ECO:0000313" key="8">
    <source>
        <dbReference type="EMBL" id="CAB4931010.1"/>
    </source>
</evidence>
<protein>
    <submittedName>
        <fullName evidence="8">Unannotated protein</fullName>
    </submittedName>
</protein>
<dbReference type="Pfam" id="PF03772">
    <property type="entry name" value="Competence"/>
    <property type="match status" value="1"/>
</dbReference>
<dbReference type="GO" id="GO:0005886">
    <property type="term" value="C:plasma membrane"/>
    <property type="evidence" value="ECO:0007669"/>
    <property type="project" value="UniProtKB-SubCell"/>
</dbReference>
<feature type="transmembrane region" description="Helical" evidence="6">
    <location>
        <begin position="446"/>
        <end position="463"/>
    </location>
</feature>
<dbReference type="CDD" id="cd07731">
    <property type="entry name" value="ComA-like_MBL-fold"/>
    <property type="match status" value="1"/>
</dbReference>
<feature type="transmembrane region" description="Helical" evidence="6">
    <location>
        <begin position="352"/>
        <end position="374"/>
    </location>
</feature>
<reference evidence="8" key="1">
    <citation type="submission" date="2020-05" db="EMBL/GenBank/DDBJ databases">
        <authorList>
            <person name="Chiriac C."/>
            <person name="Salcher M."/>
            <person name="Ghai R."/>
            <person name="Kavagutti S V."/>
        </authorList>
    </citation>
    <scope>NUCLEOTIDE SEQUENCE</scope>
</reference>
<dbReference type="InterPro" id="IPR004477">
    <property type="entry name" value="ComEC_N"/>
</dbReference>
<dbReference type="InterPro" id="IPR036866">
    <property type="entry name" value="RibonucZ/Hydroxyglut_hydro"/>
</dbReference>
<evidence type="ECO:0000256" key="3">
    <source>
        <dbReference type="ARBA" id="ARBA00022692"/>
    </source>
</evidence>
<feature type="transmembrane region" description="Helical" evidence="6">
    <location>
        <begin position="386"/>
        <end position="406"/>
    </location>
</feature>
<name>A0A6J7IJK6_9ZZZZ</name>
<dbReference type="NCBIfam" id="TIGR00360">
    <property type="entry name" value="ComEC_N-term"/>
    <property type="match status" value="1"/>
</dbReference>
<dbReference type="SMART" id="SM00849">
    <property type="entry name" value="Lactamase_B"/>
    <property type="match status" value="1"/>
</dbReference>